<proteinExistence type="predicted"/>
<dbReference type="Proteomes" id="UP000887540">
    <property type="component" value="Unplaced"/>
</dbReference>
<keyword evidence="1" id="KW-1185">Reference proteome</keyword>
<evidence type="ECO:0000313" key="1">
    <source>
        <dbReference type="Proteomes" id="UP000887540"/>
    </source>
</evidence>
<dbReference type="AlphaFoldDB" id="A0A914C703"/>
<accession>A0A914C703</accession>
<dbReference type="WBParaSite" id="ACRNAN_Path_454.g1727.t1">
    <property type="protein sequence ID" value="ACRNAN_Path_454.g1727.t1"/>
    <property type="gene ID" value="ACRNAN_Path_454.g1727"/>
</dbReference>
<organism evidence="1 2">
    <name type="scientific">Acrobeloides nanus</name>
    <dbReference type="NCBI Taxonomy" id="290746"/>
    <lineage>
        <taxon>Eukaryota</taxon>
        <taxon>Metazoa</taxon>
        <taxon>Ecdysozoa</taxon>
        <taxon>Nematoda</taxon>
        <taxon>Chromadorea</taxon>
        <taxon>Rhabditida</taxon>
        <taxon>Tylenchina</taxon>
        <taxon>Cephalobomorpha</taxon>
        <taxon>Cephaloboidea</taxon>
        <taxon>Cephalobidae</taxon>
        <taxon>Acrobeloides</taxon>
    </lineage>
</organism>
<sequence>MTDIEFLTTEDEIENFGEFGKGNSNKLMRNLYAIKKRIEIANYAIKKSIHAANKRYDHVIPNGLKLLCQARAEEQFAELLEEIYLNKEDMNSFNSETSVV</sequence>
<reference evidence="2" key="1">
    <citation type="submission" date="2022-11" db="UniProtKB">
        <authorList>
            <consortium name="WormBaseParasite"/>
        </authorList>
    </citation>
    <scope>IDENTIFICATION</scope>
</reference>
<evidence type="ECO:0000313" key="2">
    <source>
        <dbReference type="WBParaSite" id="ACRNAN_Path_454.g1727.t1"/>
    </source>
</evidence>
<name>A0A914C703_9BILA</name>
<protein>
    <submittedName>
        <fullName evidence="2">Uncharacterized protein</fullName>
    </submittedName>
</protein>